<organism evidence="1 2">
    <name type="scientific">Colocasia esculenta</name>
    <name type="common">Wild taro</name>
    <name type="synonym">Arum esculentum</name>
    <dbReference type="NCBI Taxonomy" id="4460"/>
    <lineage>
        <taxon>Eukaryota</taxon>
        <taxon>Viridiplantae</taxon>
        <taxon>Streptophyta</taxon>
        <taxon>Embryophyta</taxon>
        <taxon>Tracheophyta</taxon>
        <taxon>Spermatophyta</taxon>
        <taxon>Magnoliopsida</taxon>
        <taxon>Liliopsida</taxon>
        <taxon>Araceae</taxon>
        <taxon>Aroideae</taxon>
        <taxon>Colocasieae</taxon>
        <taxon>Colocasia</taxon>
    </lineage>
</organism>
<evidence type="ECO:0000313" key="2">
    <source>
        <dbReference type="Proteomes" id="UP000652761"/>
    </source>
</evidence>
<dbReference type="EMBL" id="NMUH01000545">
    <property type="protein sequence ID" value="MQL81086.1"/>
    <property type="molecule type" value="Genomic_DNA"/>
</dbReference>
<proteinExistence type="predicted"/>
<reference evidence="1" key="1">
    <citation type="submission" date="2017-07" db="EMBL/GenBank/DDBJ databases">
        <title>Taro Niue Genome Assembly and Annotation.</title>
        <authorList>
            <person name="Atibalentja N."/>
            <person name="Keating K."/>
            <person name="Fields C.J."/>
        </authorList>
    </citation>
    <scope>NUCLEOTIDE SEQUENCE</scope>
    <source>
        <strain evidence="1">Niue_2</strain>
        <tissue evidence="1">Leaf</tissue>
    </source>
</reference>
<sequence>MTVNIKVNERVISLAFRMKFWHGFGHERVQKFESALYLSTAKKGLSTDESRQSSGCLALCISVDSRKGSVDRSTQSRNLKFCQIHERVQKFESALYLSTAKKGLSTDESRQSSGCLALCVSIDSRKGSVDRSTQSRNLKFCQTCACRQI</sequence>
<evidence type="ECO:0000313" key="1">
    <source>
        <dbReference type="EMBL" id="MQL81086.1"/>
    </source>
</evidence>
<protein>
    <submittedName>
        <fullName evidence="1">Uncharacterized protein</fullName>
    </submittedName>
</protein>
<keyword evidence="2" id="KW-1185">Reference proteome</keyword>
<dbReference type="AlphaFoldDB" id="A0A843UG94"/>
<dbReference type="Proteomes" id="UP000652761">
    <property type="component" value="Unassembled WGS sequence"/>
</dbReference>
<gene>
    <name evidence="1" type="ORF">Taro_013536</name>
</gene>
<name>A0A843UG94_COLES</name>
<comment type="caution">
    <text evidence="1">The sequence shown here is derived from an EMBL/GenBank/DDBJ whole genome shotgun (WGS) entry which is preliminary data.</text>
</comment>
<accession>A0A843UG94</accession>